<organism evidence="2 3">
    <name type="scientific">Vanrija pseudolonga</name>
    <dbReference type="NCBI Taxonomy" id="143232"/>
    <lineage>
        <taxon>Eukaryota</taxon>
        <taxon>Fungi</taxon>
        <taxon>Dikarya</taxon>
        <taxon>Basidiomycota</taxon>
        <taxon>Agaricomycotina</taxon>
        <taxon>Tremellomycetes</taxon>
        <taxon>Trichosporonales</taxon>
        <taxon>Trichosporonaceae</taxon>
        <taxon>Vanrija</taxon>
    </lineage>
</organism>
<dbReference type="EMBL" id="CP086719">
    <property type="protein sequence ID" value="WOO85060.1"/>
    <property type="molecule type" value="Genomic_DNA"/>
</dbReference>
<dbReference type="RefSeq" id="XP_062631086.1">
    <property type="nucleotide sequence ID" value="XM_062775102.1"/>
</dbReference>
<proteinExistence type="predicted"/>
<dbReference type="InterPro" id="IPR013154">
    <property type="entry name" value="ADH-like_N"/>
</dbReference>
<reference evidence="2" key="1">
    <citation type="submission" date="2023-10" db="EMBL/GenBank/DDBJ databases">
        <authorList>
            <person name="Noh H."/>
        </authorList>
    </citation>
    <scope>NUCLEOTIDE SEQUENCE</scope>
    <source>
        <strain evidence="2">DUCC4014</strain>
    </source>
</reference>
<dbReference type="PANTHER" id="PTHR11695:SF294">
    <property type="entry name" value="RETICULON-4-INTERACTING PROTEIN 1, MITOCHONDRIAL"/>
    <property type="match status" value="1"/>
</dbReference>
<dbReference type="GO" id="GO:0016491">
    <property type="term" value="F:oxidoreductase activity"/>
    <property type="evidence" value="ECO:0007669"/>
    <property type="project" value="InterPro"/>
</dbReference>
<dbReference type="CDD" id="cd05289">
    <property type="entry name" value="MDR_like_2"/>
    <property type="match status" value="1"/>
</dbReference>
<dbReference type="Pfam" id="PF00107">
    <property type="entry name" value="ADH_zinc_N"/>
    <property type="match status" value="1"/>
</dbReference>
<dbReference type="SUPFAM" id="SSF51735">
    <property type="entry name" value="NAD(P)-binding Rossmann-fold domains"/>
    <property type="match status" value="1"/>
</dbReference>
<dbReference type="AlphaFoldDB" id="A0AAF0YE43"/>
<dbReference type="InterPro" id="IPR013149">
    <property type="entry name" value="ADH-like_C"/>
</dbReference>
<evidence type="ECO:0000313" key="2">
    <source>
        <dbReference type="EMBL" id="WOO85060.1"/>
    </source>
</evidence>
<dbReference type="Gene3D" id="3.40.50.720">
    <property type="entry name" value="NAD(P)-binding Rossmann-like Domain"/>
    <property type="match status" value="1"/>
</dbReference>
<accession>A0AAF0YE43</accession>
<dbReference type="InterPro" id="IPR050700">
    <property type="entry name" value="YIM1/Zinc_Alcohol_DH_Fams"/>
</dbReference>
<evidence type="ECO:0000259" key="1">
    <source>
        <dbReference type="SMART" id="SM00829"/>
    </source>
</evidence>
<dbReference type="InterPro" id="IPR011032">
    <property type="entry name" value="GroES-like_sf"/>
</dbReference>
<dbReference type="InterPro" id="IPR020843">
    <property type="entry name" value="ER"/>
</dbReference>
<feature type="domain" description="Enoyl reductase (ER)" evidence="1">
    <location>
        <begin position="16"/>
        <end position="285"/>
    </location>
</feature>
<protein>
    <submittedName>
        <fullName evidence="2">Reticulon-4-interacting protein 1, mitochondrial</fullName>
    </submittedName>
</protein>
<dbReference type="Gene3D" id="3.90.180.10">
    <property type="entry name" value="Medium-chain alcohol dehydrogenases, catalytic domain"/>
    <property type="match status" value="1"/>
</dbReference>
<dbReference type="GeneID" id="87811724"/>
<sequence length="315" mass="32378">MGATPTMKAVVYTKYGGAEVTTLATLPRPTAGPGEVLVAVAAAALNPVDVYLRNGLMAQITPNAFPQIAANELAGTVVALGAGVASFAVGDRVMARVSKTHTGAVAQFVSVPAGYAARAPASISLAAASGFPLCALTAAQMLDKLSVSAGDRLLVAGGATVVGQYGIQLAKMRGATVVATASPAGEPLVRRLGVDEIIDYKSTTLTGWAASNGAFDKLFDAAGPRDDVSDLLGAAADGAHIVTVSGPNNPGSFDAYVPWWKRWVVNGVLWSRFRATCALASARGLRYEYMFMNPDGAQLGELGRLVDEGKLEVPL</sequence>
<dbReference type="GO" id="GO:0005739">
    <property type="term" value="C:mitochondrion"/>
    <property type="evidence" value="ECO:0007669"/>
    <property type="project" value="TreeGrafter"/>
</dbReference>
<keyword evidence="3" id="KW-1185">Reference proteome</keyword>
<evidence type="ECO:0000313" key="3">
    <source>
        <dbReference type="Proteomes" id="UP000827549"/>
    </source>
</evidence>
<dbReference type="SUPFAM" id="SSF50129">
    <property type="entry name" value="GroES-like"/>
    <property type="match status" value="1"/>
</dbReference>
<gene>
    <name evidence="2" type="primary">rtn4ip1</name>
    <name evidence="2" type="ORF">LOC62_06G008560</name>
</gene>
<dbReference type="PANTHER" id="PTHR11695">
    <property type="entry name" value="ALCOHOL DEHYDROGENASE RELATED"/>
    <property type="match status" value="1"/>
</dbReference>
<dbReference type="InterPro" id="IPR036291">
    <property type="entry name" value="NAD(P)-bd_dom_sf"/>
</dbReference>
<dbReference type="Proteomes" id="UP000827549">
    <property type="component" value="Chromosome 6"/>
</dbReference>
<dbReference type="Pfam" id="PF08240">
    <property type="entry name" value="ADH_N"/>
    <property type="match status" value="1"/>
</dbReference>
<name>A0AAF0YE43_9TREE</name>
<dbReference type="SMART" id="SM00829">
    <property type="entry name" value="PKS_ER"/>
    <property type="match status" value="1"/>
</dbReference>